<dbReference type="InterPro" id="IPR047558">
    <property type="entry name" value="BRcat_RBR_HOIL1"/>
</dbReference>
<feature type="region of interest" description="Disordered" evidence="12">
    <location>
        <begin position="135"/>
        <end position="250"/>
    </location>
</feature>
<feature type="domain" description="Ubiquitin-like" evidence="13">
    <location>
        <begin position="1018"/>
        <end position="1096"/>
    </location>
</feature>
<reference evidence="17 18" key="1">
    <citation type="submission" date="2023-03" db="EMBL/GenBank/DDBJ databases">
        <title>Genome insight into feeding habits of ladybird beetles.</title>
        <authorList>
            <person name="Li H.-S."/>
            <person name="Huang Y.-H."/>
            <person name="Pang H."/>
        </authorList>
    </citation>
    <scope>NUCLEOTIDE SEQUENCE [LARGE SCALE GENOMIC DNA]</scope>
    <source>
        <strain evidence="17">SYSU_2023b</strain>
        <tissue evidence="17">Whole body</tissue>
    </source>
</reference>
<evidence type="ECO:0000259" key="16">
    <source>
        <dbReference type="PROSITE" id="PS51873"/>
    </source>
</evidence>
<dbReference type="FunFam" id="3.30.40.10:FF:000137">
    <property type="entry name" value="RanBP-type and C3HC4-type zinc finger-containing protein 1"/>
    <property type="match status" value="1"/>
</dbReference>
<feature type="compositionally biased region" description="Basic and acidic residues" evidence="12">
    <location>
        <begin position="155"/>
        <end position="170"/>
    </location>
</feature>
<feature type="compositionally biased region" description="Basic and acidic residues" evidence="12">
    <location>
        <begin position="350"/>
        <end position="370"/>
    </location>
</feature>
<dbReference type="InterPro" id="IPR029071">
    <property type="entry name" value="Ubiquitin-like_domsf"/>
</dbReference>
<evidence type="ECO:0000256" key="6">
    <source>
        <dbReference type="ARBA" id="ARBA00022723"/>
    </source>
</evidence>
<dbReference type="PROSITE" id="PS01358">
    <property type="entry name" value="ZF_RANBP2_1"/>
    <property type="match status" value="2"/>
</dbReference>
<dbReference type="GO" id="GO:0097039">
    <property type="term" value="P:protein linear polyubiquitination"/>
    <property type="evidence" value="ECO:0007669"/>
    <property type="project" value="TreeGrafter"/>
</dbReference>
<dbReference type="PROSITE" id="PS51873">
    <property type="entry name" value="TRIAD"/>
    <property type="match status" value="1"/>
</dbReference>
<feature type="region of interest" description="Disordered" evidence="12">
    <location>
        <begin position="761"/>
        <end position="823"/>
    </location>
</feature>
<dbReference type="SMART" id="SM00547">
    <property type="entry name" value="ZnF_RBZ"/>
    <property type="match status" value="2"/>
</dbReference>
<dbReference type="InterPro" id="IPR001841">
    <property type="entry name" value="Znf_RING"/>
</dbReference>
<keyword evidence="9" id="KW-0833">Ubl conjugation pathway</keyword>
<name>A0AAW1V7U8_9CUCU</name>
<evidence type="ECO:0000313" key="17">
    <source>
        <dbReference type="EMBL" id="KAK9888377.1"/>
    </source>
</evidence>
<evidence type="ECO:0000256" key="10">
    <source>
        <dbReference type="ARBA" id="ARBA00022833"/>
    </source>
</evidence>
<feature type="compositionally biased region" description="Polar residues" evidence="12">
    <location>
        <begin position="336"/>
        <end position="348"/>
    </location>
</feature>
<evidence type="ECO:0000256" key="4">
    <source>
        <dbReference type="ARBA" id="ARBA00022553"/>
    </source>
</evidence>
<dbReference type="SUPFAM" id="SSF54236">
    <property type="entry name" value="Ubiquitin-like"/>
    <property type="match status" value="1"/>
</dbReference>
<dbReference type="GO" id="GO:0008270">
    <property type="term" value="F:zinc ion binding"/>
    <property type="evidence" value="ECO:0007669"/>
    <property type="project" value="UniProtKB-KW"/>
</dbReference>
<evidence type="ECO:0000256" key="1">
    <source>
        <dbReference type="ARBA" id="ARBA00004906"/>
    </source>
</evidence>
<evidence type="ECO:0000259" key="13">
    <source>
        <dbReference type="PROSITE" id="PS50053"/>
    </source>
</evidence>
<keyword evidence="10" id="KW-0862">Zinc</keyword>
<dbReference type="SMART" id="SM00213">
    <property type="entry name" value="UBQ"/>
    <property type="match status" value="1"/>
</dbReference>
<comment type="similarity">
    <text evidence="2">Belongs to the RBR family.</text>
</comment>
<keyword evidence="5" id="KW-0808">Transferase</keyword>
<comment type="caution">
    <text evidence="17">The sequence shown here is derived from an EMBL/GenBank/DDBJ whole genome shotgun (WGS) entry which is preliminary data.</text>
</comment>
<dbReference type="GO" id="GO:0004842">
    <property type="term" value="F:ubiquitin-protein transferase activity"/>
    <property type="evidence" value="ECO:0007669"/>
    <property type="project" value="TreeGrafter"/>
</dbReference>
<protein>
    <recommendedName>
        <fullName evidence="3">RanBP-type and C3HC4-type zinc finger-containing protein 1</fullName>
    </recommendedName>
</protein>
<evidence type="ECO:0000259" key="14">
    <source>
        <dbReference type="PROSITE" id="PS50089"/>
    </source>
</evidence>
<evidence type="ECO:0000256" key="11">
    <source>
        <dbReference type="PROSITE-ProRule" id="PRU00322"/>
    </source>
</evidence>
<dbReference type="Pfam" id="PF00240">
    <property type="entry name" value="ubiquitin"/>
    <property type="match status" value="1"/>
</dbReference>
<dbReference type="PROSITE" id="PS50089">
    <property type="entry name" value="ZF_RING_2"/>
    <property type="match status" value="1"/>
</dbReference>
<gene>
    <name evidence="17" type="ORF">WA026_000628</name>
</gene>
<evidence type="ECO:0000313" key="18">
    <source>
        <dbReference type="Proteomes" id="UP001431783"/>
    </source>
</evidence>
<accession>A0AAW1V7U8</accession>
<dbReference type="Proteomes" id="UP001431783">
    <property type="component" value="Unassembled WGS sequence"/>
</dbReference>
<feature type="region of interest" description="Disordered" evidence="12">
    <location>
        <begin position="267"/>
        <end position="313"/>
    </location>
</feature>
<dbReference type="PANTHER" id="PTHR22770:SF13">
    <property type="entry name" value="RING-TYPE DOMAIN-CONTAINING PROTEIN"/>
    <property type="match status" value="1"/>
</dbReference>
<feature type="region of interest" description="Disordered" evidence="12">
    <location>
        <begin position="1"/>
        <end position="25"/>
    </location>
</feature>
<feature type="region of interest" description="Disordered" evidence="12">
    <location>
        <begin position="329"/>
        <end position="370"/>
    </location>
</feature>
<dbReference type="InterPro" id="IPR017907">
    <property type="entry name" value="Znf_RING_CS"/>
</dbReference>
<dbReference type="GO" id="GO:0043161">
    <property type="term" value="P:proteasome-mediated ubiquitin-dependent protein catabolic process"/>
    <property type="evidence" value="ECO:0007669"/>
    <property type="project" value="TreeGrafter"/>
</dbReference>
<dbReference type="InterPro" id="IPR000626">
    <property type="entry name" value="Ubiquitin-like_dom"/>
</dbReference>
<feature type="compositionally biased region" description="Basic and acidic residues" evidence="12">
    <location>
        <begin position="783"/>
        <end position="794"/>
    </location>
</feature>
<dbReference type="Gene3D" id="3.30.40.10">
    <property type="entry name" value="Zinc/RING finger domain, C3HC4 (zinc finger)"/>
    <property type="match status" value="1"/>
</dbReference>
<dbReference type="GO" id="GO:0043130">
    <property type="term" value="F:ubiquitin binding"/>
    <property type="evidence" value="ECO:0007669"/>
    <property type="project" value="TreeGrafter"/>
</dbReference>
<evidence type="ECO:0000256" key="12">
    <source>
        <dbReference type="SAM" id="MobiDB-lite"/>
    </source>
</evidence>
<evidence type="ECO:0000256" key="8">
    <source>
        <dbReference type="ARBA" id="ARBA00022771"/>
    </source>
</evidence>
<feature type="compositionally biased region" description="Basic and acidic residues" evidence="12">
    <location>
        <begin position="461"/>
        <end position="480"/>
    </location>
</feature>
<keyword evidence="4" id="KW-0597">Phosphoprotein</keyword>
<dbReference type="InterPro" id="IPR047559">
    <property type="entry name" value="HOIL1_RBR_mRING-HC-C3HC3D"/>
</dbReference>
<evidence type="ECO:0000256" key="3">
    <source>
        <dbReference type="ARBA" id="ARBA00017887"/>
    </source>
</evidence>
<dbReference type="EMBL" id="JARQZJ010000121">
    <property type="protein sequence ID" value="KAK9888377.1"/>
    <property type="molecule type" value="Genomic_DNA"/>
</dbReference>
<dbReference type="SUPFAM" id="SSF57850">
    <property type="entry name" value="RING/U-box"/>
    <property type="match status" value="3"/>
</dbReference>
<evidence type="ECO:0000256" key="7">
    <source>
        <dbReference type="ARBA" id="ARBA00022737"/>
    </source>
</evidence>
<dbReference type="PANTHER" id="PTHR22770">
    <property type="entry name" value="UBIQUITIN CONJUGATING ENZYME 7 INTERACTING PROTEIN-RELATED"/>
    <property type="match status" value="1"/>
</dbReference>
<feature type="compositionally biased region" description="Basic and acidic residues" evidence="12">
    <location>
        <begin position="288"/>
        <end position="298"/>
    </location>
</feature>
<feature type="compositionally biased region" description="Basic and acidic residues" evidence="12">
    <location>
        <begin position="99"/>
        <end position="116"/>
    </location>
</feature>
<dbReference type="InterPro" id="IPR013083">
    <property type="entry name" value="Znf_RING/FYVE/PHD"/>
</dbReference>
<evidence type="ECO:0000259" key="15">
    <source>
        <dbReference type="PROSITE" id="PS50199"/>
    </source>
</evidence>
<sequence>MIDNDSESTLENGKQSLGKDSKSAKRNSGLFSFFKWLKPSGSASRESLNTDKAIYNSSSCESLSSVQSFGTVASFSFVEPSAYAKNFTQKSITETPETDTYKERLKQRDKRREKDKNITLRKKYNLFFNRDTLLKSETSKTEESTKSLPLMTKPTMKEEPREENFHRRTNSESSKIKKAGAYIHVKGKRKAPQPPGSFEDNSTASLRRKNKRLAPPPPALKKEKPESPLLQKFRSNLASSAQKEEVKMESIETTYSYEQFEYISSKNNAYKPESPSKGENSSKNYSVDIKKEDSDLSQRSKAQSNIKKKITDNSKTISEFSEAIYCGKEEVEPVGSPSTENKETTNNLAKKHENETTHNVEESKKFNLKESDDSDVISNDFLKLDHGILKPVKENDQNIYSECSPFSCKDSSDDSKPWYKRQDTNTQLKREFFKMRQENKYEPMGILPEVSFNRNSTIDLSNEKTRETKKDEKFEKKKEDKRKSGLSLLANISELDREAAEILQKEKKINDHLQQIPEFMKMKEDNTKSDTNSWASPKRRSARDLIAKFNAITNVTKVTVNTALFGSSYNKDSKKDYFGKSTPKEKKYQEALLESHKKRIEMIDKKMNSDKKINNDKKGNIEKKVDSLMPLMKSESASVIKKPETPKTERKNWNCPKCYIENDYWRIICHVCSAIKPYFDDLAASPNLKKSEKNLFSKETDGLQNPYERVLERSKTQIGFSALANYNSKSNKKFEPLNDNSYKNVDKKEEKERLKKMLIEMKNSLPKKASSRKLTSRSSIIVEKPEMETKKVEMENPSEDSESSNTDNEDVRNNSPTLQCKDTEDIKVDQNIQLNDSEKVASILIGTKTTVYENIKVKKTDLKPTKVSSSVQTSPVVAKPPEPSKRVNVTAMVKKKNSFEPMKMQDFEEIYTDQDGKSAARIYANLAQNDELSMFFNMPKNLTEMKNTLSKMKLQNKSKDTIEINRLLRRLEVAIAKGDLVQAADFAKELAQLKVNCSVIRQRSGSEENEEPKGIFSVDMYVEDKISHRGPFPLRVTPEQTVGELKKQVAKEFDIPVNVQRWILGKELANEDSTTLKDNQITNGCPIFLYLVAPDNDQTKNISATETKSKETARLYPEVDLTISEIYSEKTEAPSATTQPKIIEAIPKNVGSILQSENVECAISSNQADKQSVISLSEENEKSSKDKQVENKPEKHMFNEVVTQTVTTVLYAPNLHLAKPEDIEDYDTLTLKPQVKEPEEWECHLCTLLNPMKSNICGVCATVRQNPPKKAERKKLASKANTSSASSSGQTYLQLMHLDNADLVHNSEPFDCLICFTEVPPKEGITLRECLHQFCKECLRHTIEFCDDAEVKCPYRDNEYSCNIALQDREIKALVTKDLYDQHLAKSVAQAENKMDKSFHCKTPDCRGWCVFEDNVNEFKCPVCRRVNCLTCQAIHMGLNCKQYQQRMTEESENDPSAKQTRLMLDEMVKNGEALKCPTCHVIMMKKWGCDWLRCSMCKTEICWVTRGPRWGPGGKGDTSGGCQCGVNGVKCHPKCNYCH</sequence>
<dbReference type="GO" id="GO:0009893">
    <property type="term" value="P:positive regulation of metabolic process"/>
    <property type="evidence" value="ECO:0007669"/>
    <property type="project" value="UniProtKB-ARBA"/>
</dbReference>
<keyword evidence="6" id="KW-0479">Metal-binding</keyword>
<dbReference type="InterPro" id="IPR047557">
    <property type="entry name" value="Rcat_RBR_HOIL1"/>
</dbReference>
<feature type="region of interest" description="Disordered" evidence="12">
    <location>
        <begin position="93"/>
        <end position="116"/>
    </location>
</feature>
<dbReference type="PROSITE" id="PS50053">
    <property type="entry name" value="UBIQUITIN_2"/>
    <property type="match status" value="1"/>
</dbReference>
<dbReference type="CDD" id="cd16633">
    <property type="entry name" value="mRING-HC-C3HC3D_RBR_HOIL1"/>
    <property type="match status" value="1"/>
</dbReference>
<proteinExistence type="inferred from homology"/>
<feature type="domain" description="RanBP2-type" evidence="15">
    <location>
        <begin position="649"/>
        <end position="678"/>
    </location>
</feature>
<dbReference type="CDD" id="cd20358">
    <property type="entry name" value="Rcat_RBR_HOIL1"/>
    <property type="match status" value="1"/>
</dbReference>
<organism evidence="17 18">
    <name type="scientific">Henosepilachna vigintioctopunctata</name>
    <dbReference type="NCBI Taxonomy" id="420089"/>
    <lineage>
        <taxon>Eukaryota</taxon>
        <taxon>Metazoa</taxon>
        <taxon>Ecdysozoa</taxon>
        <taxon>Arthropoda</taxon>
        <taxon>Hexapoda</taxon>
        <taxon>Insecta</taxon>
        <taxon>Pterygota</taxon>
        <taxon>Neoptera</taxon>
        <taxon>Endopterygota</taxon>
        <taxon>Coleoptera</taxon>
        <taxon>Polyphaga</taxon>
        <taxon>Cucujiformia</taxon>
        <taxon>Coccinelloidea</taxon>
        <taxon>Coccinellidae</taxon>
        <taxon>Epilachninae</taxon>
        <taxon>Epilachnini</taxon>
        <taxon>Henosepilachna</taxon>
    </lineage>
</organism>
<dbReference type="InterPro" id="IPR001876">
    <property type="entry name" value="Znf_RanBP2"/>
</dbReference>
<keyword evidence="7" id="KW-0677">Repeat</keyword>
<evidence type="ECO:0000256" key="5">
    <source>
        <dbReference type="ARBA" id="ARBA00022679"/>
    </source>
</evidence>
<dbReference type="CDD" id="cd20345">
    <property type="entry name" value="BRcat_RBR_HOIL1"/>
    <property type="match status" value="1"/>
</dbReference>
<dbReference type="GO" id="GO:0071797">
    <property type="term" value="C:LUBAC complex"/>
    <property type="evidence" value="ECO:0007669"/>
    <property type="project" value="TreeGrafter"/>
</dbReference>
<dbReference type="InterPro" id="IPR044066">
    <property type="entry name" value="TRIAD_supradom"/>
</dbReference>
<feature type="compositionally biased region" description="Basic and acidic residues" evidence="12">
    <location>
        <begin position="135"/>
        <end position="145"/>
    </location>
</feature>
<dbReference type="PROSITE" id="PS00518">
    <property type="entry name" value="ZF_RING_1"/>
    <property type="match status" value="1"/>
</dbReference>
<feature type="domain" description="RING-type" evidence="14">
    <location>
        <begin position="1312"/>
        <end position="1354"/>
    </location>
</feature>
<dbReference type="InterPro" id="IPR051628">
    <property type="entry name" value="LUBAC_E3_Ligases"/>
</dbReference>
<feature type="compositionally biased region" description="Basic and acidic residues" evidence="12">
    <location>
        <begin position="410"/>
        <end position="422"/>
    </location>
</feature>
<feature type="domain" description="RING-type" evidence="16">
    <location>
        <begin position="1308"/>
        <end position="1536"/>
    </location>
</feature>
<feature type="domain" description="RanBP2-type" evidence="15">
    <location>
        <begin position="1236"/>
        <end position="1266"/>
    </location>
</feature>
<keyword evidence="8 11" id="KW-0863">Zinc-finger</keyword>
<keyword evidence="18" id="KW-1185">Reference proteome</keyword>
<comment type="pathway">
    <text evidence="1">Protein modification; protein ubiquitination.</text>
</comment>
<evidence type="ECO:0000256" key="2">
    <source>
        <dbReference type="ARBA" id="ARBA00008278"/>
    </source>
</evidence>
<feature type="region of interest" description="Disordered" evidence="12">
    <location>
        <begin position="457"/>
        <end position="480"/>
    </location>
</feature>
<dbReference type="PROSITE" id="PS50199">
    <property type="entry name" value="ZF_RANBP2_2"/>
    <property type="match status" value="2"/>
</dbReference>
<evidence type="ECO:0000256" key="9">
    <source>
        <dbReference type="ARBA" id="ARBA00022786"/>
    </source>
</evidence>
<feature type="region of interest" description="Disordered" evidence="12">
    <location>
        <begin position="400"/>
        <end position="422"/>
    </location>
</feature>
<dbReference type="Gene3D" id="3.10.20.90">
    <property type="entry name" value="Phosphatidylinositol 3-kinase Catalytic Subunit, Chain A, domain 1"/>
    <property type="match status" value="1"/>
</dbReference>